<dbReference type="RefSeq" id="WP_265765409.1">
    <property type="nucleotide sequence ID" value="NZ_JAGGJA010000004.1"/>
</dbReference>
<dbReference type="InterPro" id="IPR036837">
    <property type="entry name" value="Cation_efflux_CTD_sf"/>
</dbReference>
<dbReference type="InterPro" id="IPR002524">
    <property type="entry name" value="Cation_efflux"/>
</dbReference>
<keyword evidence="5" id="KW-0864">Zinc transport</keyword>
<evidence type="ECO:0000256" key="3">
    <source>
        <dbReference type="ARBA" id="ARBA00022448"/>
    </source>
</evidence>
<evidence type="ECO:0000256" key="8">
    <source>
        <dbReference type="ARBA" id="ARBA00023136"/>
    </source>
</evidence>
<dbReference type="SUPFAM" id="SSF160240">
    <property type="entry name" value="Cation efflux protein cytoplasmic domain-like"/>
    <property type="match status" value="1"/>
</dbReference>
<keyword evidence="5" id="KW-0862">Zinc</keyword>
<gene>
    <name evidence="12" type="ORF">J6I44_07425</name>
</gene>
<keyword evidence="8 9" id="KW-0472">Membrane</keyword>
<dbReference type="PANTHER" id="PTHR11562:SF17">
    <property type="entry name" value="RE54080P-RELATED"/>
    <property type="match status" value="1"/>
</dbReference>
<dbReference type="NCBIfam" id="TIGR01297">
    <property type="entry name" value="CDF"/>
    <property type="match status" value="1"/>
</dbReference>
<evidence type="ECO:0000256" key="7">
    <source>
        <dbReference type="ARBA" id="ARBA00023065"/>
    </source>
</evidence>
<dbReference type="InterPro" id="IPR050681">
    <property type="entry name" value="CDF/SLC30A"/>
</dbReference>
<sequence length="293" mass="31969">MTHDHSPHAQTYGQAFAIGIGLNIVYVAVEIVYGLLIDSSALLADAGHNASDVLSLVFAWFAMAVAQKRPSLKYTYGLRRSTILVSILNALLLFGAAGIIGWEAWQKFFEPAEIAGTKVMIVAGIGIVINTITALLFIKGQKSDLNIKGAFLHMAADAGVSVGVVISGLLINITGYNWIDPVTSFLILIIIVYSTWQLFIDSINLALDAVPENIDYQKVREFLKDHEGVKAVHDLHIWAMSTTENALSVHLVTDAASDELLKKLKHALHEEFGIEHSTLQLEQADLDDSLHAK</sequence>
<comment type="caution">
    <text evidence="12">The sequence shown here is derived from an EMBL/GenBank/DDBJ whole genome shotgun (WGS) entry which is preliminary data.</text>
</comment>
<feature type="transmembrane region" description="Helical" evidence="9">
    <location>
        <begin position="120"/>
        <end position="138"/>
    </location>
</feature>
<evidence type="ECO:0000256" key="2">
    <source>
        <dbReference type="ARBA" id="ARBA00008873"/>
    </source>
</evidence>
<name>A0ABT3PL69_9BACT</name>
<dbReference type="SUPFAM" id="SSF161111">
    <property type="entry name" value="Cation efflux protein transmembrane domain-like"/>
    <property type="match status" value="1"/>
</dbReference>
<evidence type="ECO:0000313" key="13">
    <source>
        <dbReference type="Proteomes" id="UP001207918"/>
    </source>
</evidence>
<reference evidence="12 13" key="1">
    <citation type="submission" date="2021-03" db="EMBL/GenBank/DDBJ databases">
        <title>Aliifodinibius sp. nov., a new bacterium isolated from saline soil.</title>
        <authorList>
            <person name="Galisteo C."/>
            <person name="De La Haba R."/>
            <person name="Sanchez-Porro C."/>
            <person name="Ventosa A."/>
        </authorList>
    </citation>
    <scope>NUCLEOTIDE SEQUENCE [LARGE SCALE GENOMIC DNA]</scope>
    <source>
        <strain evidence="12 13">1BSP15-2V2</strain>
    </source>
</reference>
<dbReference type="InterPro" id="IPR027469">
    <property type="entry name" value="Cation_efflux_TMD_sf"/>
</dbReference>
<protein>
    <submittedName>
        <fullName evidence="12">Cation transporter</fullName>
    </submittedName>
</protein>
<feature type="domain" description="Cation efflux protein transmembrane" evidence="10">
    <location>
        <begin position="18"/>
        <end position="203"/>
    </location>
</feature>
<feature type="transmembrane region" description="Helical" evidence="9">
    <location>
        <begin position="78"/>
        <end position="100"/>
    </location>
</feature>
<proteinExistence type="inferred from homology"/>
<evidence type="ECO:0000256" key="5">
    <source>
        <dbReference type="ARBA" id="ARBA00022906"/>
    </source>
</evidence>
<keyword evidence="7" id="KW-0406">Ion transport</keyword>
<dbReference type="PANTHER" id="PTHR11562">
    <property type="entry name" value="CATION EFFLUX PROTEIN/ ZINC TRANSPORTER"/>
    <property type="match status" value="1"/>
</dbReference>
<dbReference type="Proteomes" id="UP001207918">
    <property type="component" value="Unassembled WGS sequence"/>
</dbReference>
<keyword evidence="13" id="KW-1185">Reference proteome</keyword>
<keyword evidence="6 9" id="KW-1133">Transmembrane helix</keyword>
<comment type="subcellular location">
    <subcellularLocation>
        <location evidence="1">Membrane</location>
        <topology evidence="1">Multi-pass membrane protein</topology>
    </subcellularLocation>
</comment>
<evidence type="ECO:0000256" key="1">
    <source>
        <dbReference type="ARBA" id="ARBA00004141"/>
    </source>
</evidence>
<dbReference type="Gene3D" id="1.20.1510.10">
    <property type="entry name" value="Cation efflux protein transmembrane domain"/>
    <property type="match status" value="1"/>
</dbReference>
<organism evidence="12 13">
    <name type="scientific">Fodinibius salsisoli</name>
    <dbReference type="NCBI Taxonomy" id="2820877"/>
    <lineage>
        <taxon>Bacteria</taxon>
        <taxon>Pseudomonadati</taxon>
        <taxon>Balneolota</taxon>
        <taxon>Balneolia</taxon>
        <taxon>Balneolales</taxon>
        <taxon>Balneolaceae</taxon>
        <taxon>Fodinibius</taxon>
    </lineage>
</organism>
<dbReference type="Pfam" id="PF01545">
    <property type="entry name" value="Cation_efflux"/>
    <property type="match status" value="1"/>
</dbReference>
<dbReference type="EMBL" id="JAGGJA010000004">
    <property type="protein sequence ID" value="MCW9706681.1"/>
    <property type="molecule type" value="Genomic_DNA"/>
</dbReference>
<accession>A0ABT3PL69</accession>
<evidence type="ECO:0000313" key="12">
    <source>
        <dbReference type="EMBL" id="MCW9706681.1"/>
    </source>
</evidence>
<dbReference type="InterPro" id="IPR027470">
    <property type="entry name" value="Cation_efflux_CTD"/>
</dbReference>
<evidence type="ECO:0000256" key="6">
    <source>
        <dbReference type="ARBA" id="ARBA00022989"/>
    </source>
</evidence>
<feature type="transmembrane region" description="Helical" evidence="9">
    <location>
        <begin position="150"/>
        <end position="173"/>
    </location>
</feature>
<keyword evidence="3" id="KW-0813">Transport</keyword>
<evidence type="ECO:0000259" key="11">
    <source>
        <dbReference type="Pfam" id="PF16916"/>
    </source>
</evidence>
<feature type="domain" description="Cation efflux protein cytoplasmic" evidence="11">
    <location>
        <begin position="211"/>
        <end position="283"/>
    </location>
</feature>
<dbReference type="Pfam" id="PF16916">
    <property type="entry name" value="ZT_dimer"/>
    <property type="match status" value="1"/>
</dbReference>
<feature type="transmembrane region" description="Helical" evidence="9">
    <location>
        <begin position="12"/>
        <end position="36"/>
    </location>
</feature>
<evidence type="ECO:0000256" key="4">
    <source>
        <dbReference type="ARBA" id="ARBA00022692"/>
    </source>
</evidence>
<feature type="transmembrane region" description="Helical" evidence="9">
    <location>
        <begin position="185"/>
        <end position="207"/>
    </location>
</feature>
<evidence type="ECO:0000256" key="9">
    <source>
        <dbReference type="SAM" id="Phobius"/>
    </source>
</evidence>
<keyword evidence="4 9" id="KW-0812">Transmembrane</keyword>
<comment type="similarity">
    <text evidence="2">Belongs to the cation diffusion facilitator (CDF) transporter (TC 2.A.4) family. SLC30A subfamily.</text>
</comment>
<dbReference type="InterPro" id="IPR058533">
    <property type="entry name" value="Cation_efflux_TM"/>
</dbReference>
<evidence type="ECO:0000259" key="10">
    <source>
        <dbReference type="Pfam" id="PF01545"/>
    </source>
</evidence>